<evidence type="ECO:0000259" key="2">
    <source>
        <dbReference type="Pfam" id="PF13568"/>
    </source>
</evidence>
<accession>A0ABS9UX96</accession>
<dbReference type="InterPro" id="IPR011250">
    <property type="entry name" value="OMP/PagP_B-barrel"/>
</dbReference>
<proteinExistence type="predicted"/>
<dbReference type="Pfam" id="PF13568">
    <property type="entry name" value="OMP_b-brl_2"/>
    <property type="match status" value="1"/>
</dbReference>
<keyword evidence="1" id="KW-0732">Signal</keyword>
<evidence type="ECO:0000313" key="3">
    <source>
        <dbReference type="EMBL" id="MCH7408570.1"/>
    </source>
</evidence>
<reference evidence="3" key="1">
    <citation type="submission" date="2022-03" db="EMBL/GenBank/DDBJ databases">
        <title>De novo assembled genomes of Belliella spp. (Cyclobacteriaceae) strains.</title>
        <authorList>
            <person name="Szabo A."/>
            <person name="Korponai K."/>
            <person name="Felfoldi T."/>
        </authorList>
    </citation>
    <scope>NUCLEOTIDE SEQUENCE</scope>
    <source>
        <strain evidence="3">DSM 111904</strain>
    </source>
</reference>
<comment type="caution">
    <text evidence="3">The sequence shown here is derived from an EMBL/GenBank/DDBJ whole genome shotgun (WGS) entry which is preliminary data.</text>
</comment>
<dbReference type="Proteomes" id="UP001165489">
    <property type="component" value="Unassembled WGS sequence"/>
</dbReference>
<organism evidence="3 4">
    <name type="scientific">Belliella filtrata</name>
    <dbReference type="NCBI Taxonomy" id="2923435"/>
    <lineage>
        <taxon>Bacteria</taxon>
        <taxon>Pseudomonadati</taxon>
        <taxon>Bacteroidota</taxon>
        <taxon>Cytophagia</taxon>
        <taxon>Cytophagales</taxon>
        <taxon>Cyclobacteriaceae</taxon>
        <taxon>Belliella</taxon>
    </lineage>
</organism>
<evidence type="ECO:0000256" key="1">
    <source>
        <dbReference type="SAM" id="SignalP"/>
    </source>
</evidence>
<dbReference type="SUPFAM" id="SSF56925">
    <property type="entry name" value="OMPA-like"/>
    <property type="match status" value="1"/>
</dbReference>
<feature type="chain" id="PRO_5047528754" evidence="1">
    <location>
        <begin position="21"/>
        <end position="187"/>
    </location>
</feature>
<evidence type="ECO:0000313" key="4">
    <source>
        <dbReference type="Proteomes" id="UP001165489"/>
    </source>
</evidence>
<protein>
    <submittedName>
        <fullName evidence="3">PorT family protein</fullName>
    </submittedName>
</protein>
<dbReference type="EMBL" id="JAKZGP010000006">
    <property type="protein sequence ID" value="MCH7408570.1"/>
    <property type="molecule type" value="Genomic_DNA"/>
</dbReference>
<dbReference type="RefSeq" id="WP_241346834.1">
    <property type="nucleotide sequence ID" value="NZ_JAKZGP010000006.1"/>
</dbReference>
<keyword evidence="4" id="KW-1185">Reference proteome</keyword>
<sequence length="187" mass="21453">MKVIYLVIFFALIQCTTLNAQEGSKYQMGIKGSINFSELIGFDAIPDRDKKVGYSFGLYQNFKIKENFKLQTEVVWSLQGAEDKVKGRFNIAYINIPLLLKWEHRDFYLELGPQVGILTINSGKIEVGDQVIHDFDTIDWLANVGIGYKLAPDWYLGFRWSRGLSNLLDGMHLKNSVFSIGFSYRLH</sequence>
<feature type="signal peptide" evidence="1">
    <location>
        <begin position="1"/>
        <end position="20"/>
    </location>
</feature>
<gene>
    <name evidence="3" type="ORF">MM239_04130</name>
</gene>
<dbReference type="InterPro" id="IPR025665">
    <property type="entry name" value="Beta-barrel_OMP_2"/>
</dbReference>
<feature type="domain" description="Outer membrane protein beta-barrel" evidence="2">
    <location>
        <begin position="20"/>
        <end position="168"/>
    </location>
</feature>
<name>A0ABS9UX96_9BACT</name>